<accession>A0ABC9IJN5</accession>
<keyword evidence="1" id="KW-0472">Membrane</keyword>
<dbReference type="Proteomes" id="UP000018979">
    <property type="component" value="Chromosome I"/>
</dbReference>
<reference evidence="2 3" key="3">
    <citation type="journal article" date="2014" name="Genome Biol. Evol.">
        <title>Genome evolution and plasticity of Serratia marcescens, an important multidrug-resistant nosocomial pathogen.</title>
        <authorList>
            <person name="Iguchi A."/>
            <person name="Nagaya Y."/>
            <person name="Pradel E."/>
            <person name="Ooka T."/>
            <person name="Ogura Y."/>
            <person name="Katsura K."/>
            <person name="Kurokawa K."/>
            <person name="Oshima K."/>
            <person name="Hattori M."/>
            <person name="Parkhill J."/>
            <person name="Sebaihia M."/>
            <person name="Coulthurst S.J."/>
            <person name="Gotoh N."/>
            <person name="Thomson N.R."/>
            <person name="Ewbank J.J."/>
            <person name="Hayashi T."/>
        </authorList>
    </citation>
    <scope>NUCLEOTIDE SEQUENCE [LARGE SCALE GENOMIC DNA]</scope>
    <source>
        <strain evidence="2 3">Db11</strain>
    </source>
</reference>
<sequence length="172" mass="19613">MNKLARLLLTASSIAPVCITLIFIGWATDSTWLVKYSLFTALVSWILCIGLVKFAESKLETLHKNIESLSPANKEVTNYFLSYLFPLLGTDSIAEKKEYAIFFYVSLLFYICFSENYNFNPVLSLHGYKFYEAEDDTGVGFVLISKEVITDIKGKKFPVVKLTDYTFLHVTR</sequence>
<proteinExistence type="predicted"/>
<feature type="transmembrane region" description="Helical" evidence="1">
    <location>
        <begin position="7"/>
        <end position="27"/>
    </location>
</feature>
<dbReference type="RefSeq" id="WP_071826128.1">
    <property type="nucleotide sequence ID" value="NZ_HG326223.1"/>
</dbReference>
<dbReference type="EMBL" id="HG326223">
    <property type="protein sequence ID" value="CDG12976.1"/>
    <property type="molecule type" value="Genomic_DNA"/>
</dbReference>
<dbReference type="AlphaFoldDB" id="A0ABC9IJN5"/>
<reference evidence="3" key="2">
    <citation type="submission" date="2013-11" db="EMBL/GenBank/DDBJ databases">
        <title>Genome sequences of clinical and environmental isolates of Serratia marcescens.</title>
        <authorList>
            <person name="Iguchi A."/>
            <person name="Komatsu H."/>
            <person name="Nagaya Y."/>
            <person name="Ogura Y."/>
            <person name="Katsura K."/>
            <person name="Kurokawa K."/>
            <person name="Ooka T."/>
            <person name="Hattori M."/>
            <person name="Gotoh N."/>
            <person name="Thomson N."/>
            <person name="Hayashi T."/>
        </authorList>
    </citation>
    <scope>NUCLEOTIDE SEQUENCE [LARGE SCALE GENOMIC DNA]</scope>
    <source>
        <strain evidence="3">Db11</strain>
    </source>
</reference>
<reference evidence="2 3" key="1">
    <citation type="submission" date="2013-06" db="EMBL/GenBank/DDBJ databases">
        <authorList>
            <person name="Aslett M."/>
        </authorList>
    </citation>
    <scope>NUCLEOTIDE SEQUENCE [LARGE SCALE GENOMIC DNA]</scope>
    <source>
        <strain evidence="2 3">Db11</strain>
    </source>
</reference>
<evidence type="ECO:0000313" key="2">
    <source>
        <dbReference type="EMBL" id="CDG12976.1"/>
    </source>
</evidence>
<protein>
    <submittedName>
        <fullName evidence="2">Uncharacterized protein</fullName>
    </submittedName>
</protein>
<name>A0ABC9IJN5_SERMA</name>
<dbReference type="KEGG" id="smac:SMDB11_2408"/>
<gene>
    <name evidence="2" type="ORF">SMDB11_2408</name>
</gene>
<keyword evidence="1" id="KW-0812">Transmembrane</keyword>
<feature type="transmembrane region" description="Helical" evidence="1">
    <location>
        <begin position="33"/>
        <end position="55"/>
    </location>
</feature>
<organism evidence="2 3">
    <name type="scientific">Serratia marcescens subsp. marcescens Db11</name>
    <dbReference type="NCBI Taxonomy" id="273526"/>
    <lineage>
        <taxon>Bacteria</taxon>
        <taxon>Pseudomonadati</taxon>
        <taxon>Pseudomonadota</taxon>
        <taxon>Gammaproteobacteria</taxon>
        <taxon>Enterobacterales</taxon>
        <taxon>Yersiniaceae</taxon>
        <taxon>Serratia</taxon>
    </lineage>
</organism>
<evidence type="ECO:0000313" key="3">
    <source>
        <dbReference type="Proteomes" id="UP000018979"/>
    </source>
</evidence>
<evidence type="ECO:0000256" key="1">
    <source>
        <dbReference type="SAM" id="Phobius"/>
    </source>
</evidence>
<keyword evidence="1" id="KW-1133">Transmembrane helix</keyword>